<sequence length="393" mass="40994">MTSPVTHAAPGKLLIAGEYAVLEPAQPAIVVAVDRFVTVRASTPQQGDVVFDTDLLPHEVALVRGRTGLRSPDPADTPHLTRALAHLVSAVEIVDRLRAELALPPVPLRLTVRSGLHEHGVKIGLGSSGAVTVAAVAALTDFHSMPTTPELRFRLALLASIGVDAGPSGADLAASTWGGWISYRAPDRALLLRRLRRDGPAETLRATWPELTVRALPPPNTLSLHTGWSGSPASTSAHVHRLSHTAWRRGPAFRQFLARSATCVDAAAHALRHDDPGALLDAVRDAHRLLAGLDDATGLGIFTPRLTELCAAAQTCGGAAKPSGAGGGDCGIALLPDSADPRALHARWARAGITALPLRVTPAPRPRPGEPPLAGPAPGPSPHSLLPDRGASR</sequence>
<evidence type="ECO:0000256" key="8">
    <source>
        <dbReference type="ARBA" id="ARBA00023098"/>
    </source>
</evidence>
<dbReference type="GO" id="GO:0005524">
    <property type="term" value="F:ATP binding"/>
    <property type="evidence" value="ECO:0007669"/>
    <property type="project" value="UniProtKB-KW"/>
</dbReference>
<evidence type="ECO:0000256" key="10">
    <source>
        <dbReference type="SAM" id="MobiDB-lite"/>
    </source>
</evidence>
<dbReference type="RefSeq" id="WP_078978984.1">
    <property type="nucleotide sequence ID" value="NZ_MWQN01000001.1"/>
</dbReference>
<dbReference type="Pfam" id="PF00288">
    <property type="entry name" value="GHMP_kinases_N"/>
    <property type="match status" value="1"/>
</dbReference>
<keyword evidence="6" id="KW-0067">ATP-binding</keyword>
<keyword evidence="3" id="KW-0808">Transferase</keyword>
<evidence type="ECO:0000256" key="1">
    <source>
        <dbReference type="ARBA" id="ARBA00022490"/>
    </source>
</evidence>
<dbReference type="GO" id="GO:0019287">
    <property type="term" value="P:isopentenyl diphosphate biosynthetic process, mevalonate pathway"/>
    <property type="evidence" value="ECO:0007669"/>
    <property type="project" value="UniProtKB-UniPathway"/>
</dbReference>
<name>A0A1T3P6G0_9ACTN</name>
<evidence type="ECO:0000259" key="11">
    <source>
        <dbReference type="Pfam" id="PF00288"/>
    </source>
</evidence>
<dbReference type="PANTHER" id="PTHR43290:SF2">
    <property type="entry name" value="MEVALONATE KINASE"/>
    <property type="match status" value="1"/>
</dbReference>
<evidence type="ECO:0000256" key="5">
    <source>
        <dbReference type="ARBA" id="ARBA00022777"/>
    </source>
</evidence>
<keyword evidence="4" id="KW-0547">Nucleotide-binding</keyword>
<feature type="region of interest" description="Disordered" evidence="10">
    <location>
        <begin position="355"/>
        <end position="393"/>
    </location>
</feature>
<protein>
    <submittedName>
        <fullName evidence="13">Phosphomevalonate kinase</fullName>
    </submittedName>
</protein>
<evidence type="ECO:0000256" key="4">
    <source>
        <dbReference type="ARBA" id="ARBA00022741"/>
    </source>
</evidence>
<dbReference type="PANTHER" id="PTHR43290">
    <property type="entry name" value="MEVALONATE KINASE"/>
    <property type="match status" value="1"/>
</dbReference>
<dbReference type="UniPathway" id="UPA00057">
    <property type="reaction ID" value="UER00098"/>
</dbReference>
<evidence type="ECO:0000256" key="6">
    <source>
        <dbReference type="ARBA" id="ARBA00022840"/>
    </source>
</evidence>
<evidence type="ECO:0000313" key="13">
    <source>
        <dbReference type="EMBL" id="OPC84688.1"/>
    </source>
</evidence>
<comment type="pathway">
    <text evidence="9">Isoprenoid biosynthesis; isopentenyl diphosphate biosynthesis via mevalonate pathway; isopentenyl diphosphate from (R)-mevalonate: step 1/3.</text>
</comment>
<dbReference type="InterPro" id="IPR005917">
    <property type="entry name" value="Pmev_kinase_bact"/>
</dbReference>
<dbReference type="SUPFAM" id="SSF55060">
    <property type="entry name" value="GHMP Kinase, C-terminal domain"/>
    <property type="match status" value="1"/>
</dbReference>
<dbReference type="InterPro" id="IPR020568">
    <property type="entry name" value="Ribosomal_Su5_D2-typ_SF"/>
</dbReference>
<keyword evidence="14" id="KW-1185">Reference proteome</keyword>
<keyword evidence="2" id="KW-0444">Lipid biosynthesis</keyword>
<dbReference type="InterPro" id="IPR006204">
    <property type="entry name" value="GHMP_kinase_N_dom"/>
</dbReference>
<evidence type="ECO:0000256" key="3">
    <source>
        <dbReference type="ARBA" id="ARBA00022679"/>
    </source>
</evidence>
<evidence type="ECO:0000313" key="14">
    <source>
        <dbReference type="Proteomes" id="UP000190037"/>
    </source>
</evidence>
<dbReference type="InterPro" id="IPR006205">
    <property type="entry name" value="Mev_gal_kin"/>
</dbReference>
<proteinExistence type="predicted"/>
<evidence type="ECO:0000256" key="7">
    <source>
        <dbReference type="ARBA" id="ARBA00022842"/>
    </source>
</evidence>
<dbReference type="Pfam" id="PF08544">
    <property type="entry name" value="GHMP_kinases_C"/>
    <property type="match status" value="1"/>
</dbReference>
<reference evidence="13 14" key="1">
    <citation type="submission" date="2017-03" db="EMBL/GenBank/DDBJ databases">
        <title>Draft genome sequence of Streptomyces scabrisporus NF3, endophyte isolated from Amphipterygium adstringens.</title>
        <authorList>
            <person name="Vazquez M."/>
            <person name="Ceapa C.D."/>
            <person name="Rodriguez Luna D."/>
            <person name="Sanchez Esquivel S."/>
        </authorList>
    </citation>
    <scope>NUCLEOTIDE SEQUENCE [LARGE SCALE GENOMIC DNA]</scope>
    <source>
        <strain evidence="13 14">NF3</strain>
    </source>
</reference>
<keyword evidence="7" id="KW-0460">Magnesium</keyword>
<dbReference type="Proteomes" id="UP000190037">
    <property type="component" value="Unassembled WGS sequence"/>
</dbReference>
<dbReference type="GO" id="GO:0004496">
    <property type="term" value="F:mevalonate kinase activity"/>
    <property type="evidence" value="ECO:0007669"/>
    <property type="project" value="InterPro"/>
</dbReference>
<dbReference type="OrthoDB" id="1522677at2"/>
<keyword evidence="5 13" id="KW-0418">Kinase</keyword>
<dbReference type="GO" id="GO:0005737">
    <property type="term" value="C:cytoplasm"/>
    <property type="evidence" value="ECO:0007669"/>
    <property type="project" value="InterPro"/>
</dbReference>
<dbReference type="Gene3D" id="3.30.70.890">
    <property type="entry name" value="GHMP kinase, C-terminal domain"/>
    <property type="match status" value="1"/>
</dbReference>
<dbReference type="SUPFAM" id="SSF54211">
    <property type="entry name" value="Ribosomal protein S5 domain 2-like"/>
    <property type="match status" value="1"/>
</dbReference>
<dbReference type="AlphaFoldDB" id="A0A1T3P6G0"/>
<dbReference type="InterPro" id="IPR014721">
    <property type="entry name" value="Ribsml_uS5_D2-typ_fold_subgr"/>
</dbReference>
<dbReference type="NCBIfam" id="TIGR01220">
    <property type="entry name" value="Pmev_kin_Gr_pos"/>
    <property type="match status" value="1"/>
</dbReference>
<evidence type="ECO:0000256" key="9">
    <source>
        <dbReference type="ARBA" id="ARBA00029438"/>
    </source>
</evidence>
<dbReference type="InterPro" id="IPR013750">
    <property type="entry name" value="GHMP_kinase_C_dom"/>
</dbReference>
<feature type="domain" description="GHMP kinase N-terminal" evidence="11">
    <location>
        <begin position="91"/>
        <end position="179"/>
    </location>
</feature>
<dbReference type="Gene3D" id="3.30.230.10">
    <property type="match status" value="1"/>
</dbReference>
<evidence type="ECO:0000256" key="2">
    <source>
        <dbReference type="ARBA" id="ARBA00022516"/>
    </source>
</evidence>
<feature type="compositionally biased region" description="Pro residues" evidence="10">
    <location>
        <begin position="363"/>
        <end position="381"/>
    </location>
</feature>
<keyword evidence="1" id="KW-0963">Cytoplasm</keyword>
<dbReference type="EMBL" id="MWQN01000001">
    <property type="protein sequence ID" value="OPC84688.1"/>
    <property type="molecule type" value="Genomic_DNA"/>
</dbReference>
<dbReference type="STRING" id="159449.B4N89_30570"/>
<accession>A0A1T3P6G0</accession>
<comment type="caution">
    <text evidence="13">The sequence shown here is derived from an EMBL/GenBank/DDBJ whole genome shotgun (WGS) entry which is preliminary data.</text>
</comment>
<dbReference type="InterPro" id="IPR036554">
    <property type="entry name" value="GHMP_kinase_C_sf"/>
</dbReference>
<organism evidence="13 14">
    <name type="scientific">Embleya scabrispora</name>
    <dbReference type="NCBI Taxonomy" id="159449"/>
    <lineage>
        <taxon>Bacteria</taxon>
        <taxon>Bacillati</taxon>
        <taxon>Actinomycetota</taxon>
        <taxon>Actinomycetes</taxon>
        <taxon>Kitasatosporales</taxon>
        <taxon>Streptomycetaceae</taxon>
        <taxon>Embleya</taxon>
    </lineage>
</organism>
<gene>
    <name evidence="13" type="ORF">B4N89_30570</name>
</gene>
<feature type="domain" description="GHMP kinase C-terminal" evidence="12">
    <location>
        <begin position="268"/>
        <end position="352"/>
    </location>
</feature>
<dbReference type="PRINTS" id="PR00959">
    <property type="entry name" value="MEVGALKINASE"/>
</dbReference>
<evidence type="ECO:0000259" key="12">
    <source>
        <dbReference type="Pfam" id="PF08544"/>
    </source>
</evidence>
<keyword evidence="8" id="KW-0443">Lipid metabolism</keyword>